<proteinExistence type="predicted"/>
<feature type="compositionally biased region" description="Basic and acidic residues" evidence="1">
    <location>
        <begin position="14"/>
        <end position="23"/>
    </location>
</feature>
<evidence type="ECO:0000256" key="1">
    <source>
        <dbReference type="SAM" id="MobiDB-lite"/>
    </source>
</evidence>
<accession>A0A2P2MM50</accession>
<organism evidence="2">
    <name type="scientific">Rhizophora mucronata</name>
    <name type="common">Asiatic mangrove</name>
    <dbReference type="NCBI Taxonomy" id="61149"/>
    <lineage>
        <taxon>Eukaryota</taxon>
        <taxon>Viridiplantae</taxon>
        <taxon>Streptophyta</taxon>
        <taxon>Embryophyta</taxon>
        <taxon>Tracheophyta</taxon>
        <taxon>Spermatophyta</taxon>
        <taxon>Magnoliopsida</taxon>
        <taxon>eudicotyledons</taxon>
        <taxon>Gunneridae</taxon>
        <taxon>Pentapetalae</taxon>
        <taxon>rosids</taxon>
        <taxon>fabids</taxon>
        <taxon>Malpighiales</taxon>
        <taxon>Rhizophoraceae</taxon>
        <taxon>Rhizophora</taxon>
    </lineage>
</organism>
<feature type="region of interest" description="Disordered" evidence="1">
    <location>
        <begin position="1"/>
        <end position="32"/>
    </location>
</feature>
<reference evidence="2" key="1">
    <citation type="submission" date="2018-02" db="EMBL/GenBank/DDBJ databases">
        <title>Rhizophora mucronata_Transcriptome.</title>
        <authorList>
            <person name="Meera S.P."/>
            <person name="Sreeshan A."/>
            <person name="Augustine A."/>
        </authorList>
    </citation>
    <scope>NUCLEOTIDE SEQUENCE</scope>
    <source>
        <tissue evidence="2">Leaf</tissue>
    </source>
</reference>
<feature type="compositionally biased region" description="Basic residues" evidence="1">
    <location>
        <begin position="1"/>
        <end position="13"/>
    </location>
</feature>
<protein>
    <submittedName>
        <fullName evidence="2">Uncharacterized protein</fullName>
    </submittedName>
</protein>
<name>A0A2P2MM50_RHIMU</name>
<evidence type="ECO:0000313" key="2">
    <source>
        <dbReference type="EMBL" id="MBX31318.1"/>
    </source>
</evidence>
<dbReference type="AlphaFoldDB" id="A0A2P2MM50"/>
<dbReference type="EMBL" id="GGEC01050834">
    <property type="protein sequence ID" value="MBX31318.1"/>
    <property type="molecule type" value="Transcribed_RNA"/>
</dbReference>
<sequence length="49" mass="5935">MTFLKKKNKTKQNKTKEQTDHIGSETPQPQLKIQEKTEKERWVFNDFKV</sequence>